<sequence>MIRILLIAILISAFSQSQAQKWVKPNTASTQYPKTVDRPKLVVGFVVDQMRWDYLYRFYDRYSKGGFKRLINEGFSAENTFIPYTPTQTAPGHASIYTGSVPALNGIIANSWYDPMVGRDMYCVEDKSQKTVGSTSNAGLMSPKNLQVNTITDELRIATNFQSKVISISMKDRGSILPGGHSANGAYWHDGMSGNWITSTHYMDKLPTWVNEYNALKEGDRFFSKDWNTLYPIETYLNSDSNDVVYEGRFKDESGSSFPHATKQYIGKNNEMIKSLPYGNTMTIDFAKLAVEKEGLGKDDITDFLAISCSSTDYIGHQFGPNSIEIEDTYLRLDRDLEELFNYLDKTVGKGNYLFFISADHGVAHAPEFLAKNKIPAERFTSRSLYRGLDTLMQQKFQLKKAIITVTNDQVIFDHEVIENSKLDFTTVKNTAINYLKKQKSVSNAIDLTNLQNTTLPTELKTRLANGYNPKLSGDIQIINHAAWYNSSSPSGIGHGGWYNYDSHIPLVFLGWNVKPGKTSKQYYMTDITATLATMLRIQMPNGCIGTPITEITQ</sequence>
<reference evidence="7 8" key="1">
    <citation type="submission" date="2019-04" db="EMBL/GenBank/DDBJ databases">
        <title>Pedobacter sp. AR-2-6 sp. nov., isolated from Arctic soil.</title>
        <authorList>
            <person name="Dahal R.H."/>
            <person name="Kim D.-U."/>
        </authorList>
    </citation>
    <scope>NUCLEOTIDE SEQUENCE [LARGE SCALE GENOMIC DNA]</scope>
    <source>
        <strain evidence="7 8">AR-2-6</strain>
    </source>
</reference>
<dbReference type="InterPro" id="IPR002591">
    <property type="entry name" value="Phosphodiest/P_Trfase"/>
</dbReference>
<dbReference type="PIRSF" id="PIRSF031924">
    <property type="entry name" value="Pi-irrepressible_AP"/>
    <property type="match status" value="1"/>
</dbReference>
<dbReference type="Gene3D" id="3.30.1360.150">
    <property type="match status" value="1"/>
</dbReference>
<dbReference type="NCBIfam" id="NF042991">
    <property type="entry name" value="alk_phos_PafA"/>
    <property type="match status" value="1"/>
</dbReference>
<protein>
    <submittedName>
        <fullName evidence="7">Alkaline phosphatase family protein</fullName>
    </submittedName>
</protein>
<feature type="binding site" evidence="5">
    <location>
        <position position="110"/>
    </location>
    <ligand>
        <name>substrate</name>
    </ligand>
</feature>
<dbReference type="PANTHER" id="PTHR10151:SF120">
    <property type="entry name" value="BIS(5'-ADENOSYL)-TRIPHOSPHATASE"/>
    <property type="match status" value="1"/>
</dbReference>
<evidence type="ECO:0000256" key="4">
    <source>
        <dbReference type="PIRSR" id="PIRSR031924-50"/>
    </source>
</evidence>
<dbReference type="RefSeq" id="WP_136876951.1">
    <property type="nucleotide sequence ID" value="NZ_SWBO01000005.1"/>
</dbReference>
<evidence type="ECO:0000313" key="8">
    <source>
        <dbReference type="Proteomes" id="UP000310477"/>
    </source>
</evidence>
<dbReference type="PANTHER" id="PTHR10151">
    <property type="entry name" value="ECTONUCLEOTIDE PYROPHOSPHATASE/PHOSPHODIESTERASE"/>
    <property type="match status" value="1"/>
</dbReference>
<comment type="caution">
    <text evidence="7">The sequence shown here is derived from an EMBL/GenBank/DDBJ whole genome shotgun (WGS) entry which is preliminary data.</text>
</comment>
<evidence type="ECO:0000313" key="7">
    <source>
        <dbReference type="EMBL" id="TKB99785.1"/>
    </source>
</evidence>
<dbReference type="Gene3D" id="3.40.720.10">
    <property type="entry name" value="Alkaline Phosphatase, subunit A"/>
    <property type="match status" value="1"/>
</dbReference>
<dbReference type="InterPro" id="IPR026263">
    <property type="entry name" value="Alkaline_phosphatase_prok"/>
</dbReference>
<evidence type="ECO:0000256" key="5">
    <source>
        <dbReference type="PIRSR" id="PIRSR031924-51"/>
    </source>
</evidence>
<feature type="chain" id="PRO_5020979975" evidence="6">
    <location>
        <begin position="20"/>
        <end position="554"/>
    </location>
</feature>
<gene>
    <name evidence="7" type="ORF">FA045_10070</name>
</gene>
<evidence type="ECO:0000256" key="2">
    <source>
        <dbReference type="ARBA" id="ARBA00022723"/>
    </source>
</evidence>
<organism evidence="7 8">
    <name type="scientific">Pedobacter cryotolerans</name>
    <dbReference type="NCBI Taxonomy" id="2571270"/>
    <lineage>
        <taxon>Bacteria</taxon>
        <taxon>Pseudomonadati</taxon>
        <taxon>Bacteroidota</taxon>
        <taxon>Sphingobacteriia</taxon>
        <taxon>Sphingobacteriales</taxon>
        <taxon>Sphingobacteriaceae</taxon>
        <taxon>Pedobacter</taxon>
    </lineage>
</organism>
<dbReference type="Proteomes" id="UP000310477">
    <property type="component" value="Unassembled WGS sequence"/>
</dbReference>
<dbReference type="OrthoDB" id="9766127at2"/>
<name>A0A4V5NZF4_9SPHI</name>
<evidence type="ECO:0000256" key="6">
    <source>
        <dbReference type="SAM" id="SignalP"/>
    </source>
</evidence>
<feature type="binding site" evidence="5">
    <location>
        <begin position="171"/>
        <end position="173"/>
    </location>
    <ligand>
        <name>substrate</name>
    </ligand>
</feature>
<feature type="active site" description="Phosphothreonine intermediate" evidence="4">
    <location>
        <position position="89"/>
    </location>
</feature>
<keyword evidence="2" id="KW-0479">Metal-binding</keyword>
<dbReference type="CDD" id="cd16016">
    <property type="entry name" value="AP-SPAP"/>
    <property type="match status" value="1"/>
</dbReference>
<proteinExistence type="predicted"/>
<dbReference type="GO" id="GO:0004035">
    <property type="term" value="F:alkaline phosphatase activity"/>
    <property type="evidence" value="ECO:0007669"/>
    <property type="project" value="InterPro"/>
</dbReference>
<dbReference type="GO" id="GO:0046872">
    <property type="term" value="F:metal ion binding"/>
    <property type="evidence" value="ECO:0007669"/>
    <property type="project" value="UniProtKB-KW"/>
</dbReference>
<keyword evidence="8" id="KW-1185">Reference proteome</keyword>
<keyword evidence="1 4" id="KW-0597">Phosphoprotein</keyword>
<dbReference type="AlphaFoldDB" id="A0A4V5NZF4"/>
<evidence type="ECO:0000256" key="3">
    <source>
        <dbReference type="ARBA" id="ARBA00022729"/>
    </source>
</evidence>
<evidence type="ECO:0000256" key="1">
    <source>
        <dbReference type="ARBA" id="ARBA00022553"/>
    </source>
</evidence>
<dbReference type="EMBL" id="SWBO01000005">
    <property type="protein sequence ID" value="TKB99785.1"/>
    <property type="molecule type" value="Genomic_DNA"/>
</dbReference>
<accession>A0A4V5NZF4</accession>
<feature type="signal peptide" evidence="6">
    <location>
        <begin position="1"/>
        <end position="19"/>
    </location>
</feature>
<dbReference type="InterPro" id="IPR017850">
    <property type="entry name" value="Alkaline_phosphatase_core_sf"/>
</dbReference>
<dbReference type="SUPFAM" id="SSF53649">
    <property type="entry name" value="Alkaline phosphatase-like"/>
    <property type="match status" value="1"/>
</dbReference>
<dbReference type="Pfam" id="PF01663">
    <property type="entry name" value="Phosphodiest"/>
    <property type="match status" value="1"/>
</dbReference>
<keyword evidence="3 6" id="KW-0732">Signal</keyword>